<dbReference type="InterPro" id="IPR021848">
    <property type="entry name" value="HODM_asu-like"/>
</dbReference>
<accession>A0A926NTU8</accession>
<dbReference type="RefSeq" id="WP_190292033.1">
    <property type="nucleotide sequence ID" value="NZ_JABFCZ010000014.1"/>
</dbReference>
<evidence type="ECO:0000313" key="2">
    <source>
        <dbReference type="Proteomes" id="UP000598467"/>
    </source>
</evidence>
<name>A0A926NTU8_9HYPH</name>
<dbReference type="EMBL" id="JABFCZ010000014">
    <property type="protein sequence ID" value="MBD1547272.1"/>
    <property type="molecule type" value="Genomic_DNA"/>
</dbReference>
<organism evidence="1 2">
    <name type="scientific">Roseibium aggregatum</name>
    <dbReference type="NCBI Taxonomy" id="187304"/>
    <lineage>
        <taxon>Bacteria</taxon>
        <taxon>Pseudomonadati</taxon>
        <taxon>Pseudomonadota</taxon>
        <taxon>Alphaproteobacteria</taxon>
        <taxon>Hyphomicrobiales</taxon>
        <taxon>Stappiaceae</taxon>
        <taxon>Roseibium</taxon>
    </lineage>
</organism>
<dbReference type="Proteomes" id="UP000598467">
    <property type="component" value="Unassembled WGS sequence"/>
</dbReference>
<proteinExistence type="predicted"/>
<evidence type="ECO:0000313" key="1">
    <source>
        <dbReference type="EMBL" id="MBD1547272.1"/>
    </source>
</evidence>
<comment type="caution">
    <text evidence="1">The sequence shown here is derived from an EMBL/GenBank/DDBJ whole genome shotgun (WGS) entry which is preliminary data.</text>
</comment>
<sequence>MAFRHTPYDGSKRPFTVGLEPVDFSRWLDPDGYLVAHLKRKIELLETAHTQVFRAESGTEEAQAEVLDLILGDLAAHHTSTHSVSSDAVEVLDGGPTVRLADYAPLEAASRLVQEDLVLMLKGQDGYRLAAASLCFPSSWSLAEKFGQSMHSIHDNVPGFNDGRMGQVVARIFDNLTSEQLVGRYNWSIYDDPDLHHPQAKRLAPQIVEEGAGALAHLFVRVERQTLRRLPVSGDILFTIKIHHDPVSLLKAHERGADLAAGLAAQLRDLDDRQVAYKGLTRYRAAIAEELENLAPSAPEAV</sequence>
<reference evidence="1" key="1">
    <citation type="submission" date="2020-05" db="EMBL/GenBank/DDBJ databases">
        <title>Identification of trans-AT polyketide cluster in two marine bacteria, producers of a novel glutaramide-containing polyketide sesbanimide D and analogs.</title>
        <authorList>
            <person name="Kacar D."/>
            <person name="Rodriguez P."/>
            <person name="Canedo L."/>
            <person name="Gonzalez E."/>
            <person name="Galan B."/>
            <person name="De La Calle F."/>
            <person name="Garcia J.L."/>
        </authorList>
    </citation>
    <scope>NUCLEOTIDE SEQUENCE</scope>
    <source>
        <strain evidence="1">PHM038</strain>
    </source>
</reference>
<protein>
    <submittedName>
        <fullName evidence="1">DUF3445 domain-containing protein</fullName>
    </submittedName>
</protein>
<dbReference type="AlphaFoldDB" id="A0A926NTU8"/>
<dbReference type="Pfam" id="PF11927">
    <property type="entry name" value="HODM_asu-like"/>
    <property type="match status" value="1"/>
</dbReference>
<gene>
    <name evidence="1" type="ORF">HK439_13470</name>
</gene>